<feature type="transmembrane region" description="Helical" evidence="9">
    <location>
        <begin position="212"/>
        <end position="231"/>
    </location>
</feature>
<dbReference type="AlphaFoldDB" id="A0A1D7VU55"/>
<feature type="transmembrane region" description="Helical" evidence="9">
    <location>
        <begin position="99"/>
        <end position="121"/>
    </location>
</feature>
<gene>
    <name evidence="10" type="ORF">SL103_32165</name>
</gene>
<dbReference type="GO" id="GO:0016758">
    <property type="term" value="F:hexosyltransferase activity"/>
    <property type="evidence" value="ECO:0007669"/>
    <property type="project" value="InterPro"/>
</dbReference>
<keyword evidence="5 9" id="KW-1133">Transmembrane helix</keyword>
<evidence type="ECO:0000313" key="10">
    <source>
        <dbReference type="EMBL" id="AOP50302.1"/>
    </source>
</evidence>
<dbReference type="Proteomes" id="UP000094094">
    <property type="component" value="Chromosome"/>
</dbReference>
<dbReference type="KEGG" id="slc:SL103_32165"/>
<reference evidence="10 11" key="1">
    <citation type="submission" date="2016-09" db="EMBL/GenBank/DDBJ databases">
        <title>Complete genome sequencing of Streptomyces lydicus 103 and metabolic pathways analysis of antibiotic biosynthesis.</title>
        <authorList>
            <person name="Jia N."/>
            <person name="Ding M.-Z."/>
            <person name="Gao F."/>
            <person name="Yuan Y.-J."/>
        </authorList>
    </citation>
    <scope>NUCLEOTIDE SEQUENCE [LARGE SCALE GENOMIC DNA]</scope>
    <source>
        <strain evidence="10 11">103</strain>
    </source>
</reference>
<evidence type="ECO:0000256" key="6">
    <source>
        <dbReference type="ARBA" id="ARBA00023136"/>
    </source>
</evidence>
<name>A0A1D7VU55_9ACTN</name>
<sequence length="433" mass="46842">MSAAEGTGTGTWTWRRTWAVSTAHPRRLVLAAALLVVSFAGLWVLYQVQPLPMSDIVVYRAEGQAAATGGDLYGFTVTEWHLPATYPPFAALLFIPTTWLSLSTLKVVCVLVNAALLALLIHLSCKAAGLRRAAHTAPTLLAATALGLWLEPVFQTFVFGQVNLALTCLVLWDLSRPDGARFKGLATGVAAGIKLTPAIFGVYLLITGRVRAAAHSLAGFLLSALLGWLVLPDASIEFWTRRMFETDRVGKVWIVDNQSLQGLITRLLHQPEPGLLWAVPAGLTAVAGLYAARRVCLRRGLDAWGVLATAVTALLVSPISWSHHWVWCVPLLIALAAHTRRSPWRRALLAAVTVAFTARTMWIVPHAGDLDLHISWWQQPLAAPYPLLALALLAVLIRWTRRPAGPPGDDPTTDTGVPAPRTDELSAARPGTL</sequence>
<feature type="transmembrane region" description="Helical" evidence="9">
    <location>
        <begin position="376"/>
        <end position="397"/>
    </location>
</feature>
<feature type="transmembrane region" description="Helical" evidence="9">
    <location>
        <begin position="133"/>
        <end position="150"/>
    </location>
</feature>
<feature type="region of interest" description="Disordered" evidence="8">
    <location>
        <begin position="404"/>
        <end position="433"/>
    </location>
</feature>
<feature type="transmembrane region" description="Helical" evidence="9">
    <location>
        <begin position="184"/>
        <end position="206"/>
    </location>
</feature>
<evidence type="ECO:0000256" key="1">
    <source>
        <dbReference type="ARBA" id="ARBA00004651"/>
    </source>
</evidence>
<accession>A0A1D7VU55</accession>
<keyword evidence="3 10" id="KW-0808">Transferase</keyword>
<dbReference type="GO" id="GO:0005886">
    <property type="term" value="C:plasma membrane"/>
    <property type="evidence" value="ECO:0007669"/>
    <property type="project" value="UniProtKB-SubCell"/>
</dbReference>
<keyword evidence="2" id="KW-1003">Cell membrane</keyword>
<evidence type="ECO:0000256" key="9">
    <source>
        <dbReference type="SAM" id="Phobius"/>
    </source>
</evidence>
<evidence type="ECO:0000256" key="3">
    <source>
        <dbReference type="ARBA" id="ARBA00022679"/>
    </source>
</evidence>
<evidence type="ECO:0000256" key="2">
    <source>
        <dbReference type="ARBA" id="ARBA00022475"/>
    </source>
</evidence>
<evidence type="ECO:0000256" key="5">
    <source>
        <dbReference type="ARBA" id="ARBA00022989"/>
    </source>
</evidence>
<evidence type="ECO:0000256" key="4">
    <source>
        <dbReference type="ARBA" id="ARBA00022692"/>
    </source>
</evidence>
<keyword evidence="11" id="KW-1185">Reference proteome</keyword>
<dbReference type="Pfam" id="PF09594">
    <property type="entry name" value="GT87"/>
    <property type="match status" value="1"/>
</dbReference>
<keyword evidence="6 9" id="KW-0472">Membrane</keyword>
<protein>
    <submittedName>
        <fullName evidence="10">Transferase</fullName>
    </submittedName>
</protein>
<organism evidence="10 11">
    <name type="scientific">Streptomyces lydicus</name>
    <dbReference type="NCBI Taxonomy" id="47763"/>
    <lineage>
        <taxon>Bacteria</taxon>
        <taxon>Bacillati</taxon>
        <taxon>Actinomycetota</taxon>
        <taxon>Actinomycetes</taxon>
        <taxon>Kitasatosporales</taxon>
        <taxon>Streptomycetaceae</taxon>
        <taxon>Streptomyces</taxon>
    </lineage>
</organism>
<comment type="subcellular location">
    <subcellularLocation>
        <location evidence="1">Cell membrane</location>
        <topology evidence="1">Multi-pass membrane protein</topology>
    </subcellularLocation>
</comment>
<evidence type="ECO:0000256" key="7">
    <source>
        <dbReference type="ARBA" id="ARBA00024033"/>
    </source>
</evidence>
<feature type="transmembrane region" description="Helical" evidence="9">
    <location>
        <begin position="274"/>
        <end position="292"/>
    </location>
</feature>
<feature type="transmembrane region" description="Helical" evidence="9">
    <location>
        <begin position="347"/>
        <end position="364"/>
    </location>
</feature>
<keyword evidence="4 9" id="KW-0812">Transmembrane</keyword>
<comment type="similarity">
    <text evidence="7">Belongs to the glycosyltransferase 87 family.</text>
</comment>
<evidence type="ECO:0000256" key="8">
    <source>
        <dbReference type="SAM" id="MobiDB-lite"/>
    </source>
</evidence>
<evidence type="ECO:0000313" key="11">
    <source>
        <dbReference type="Proteomes" id="UP000094094"/>
    </source>
</evidence>
<dbReference type="EMBL" id="CP017157">
    <property type="protein sequence ID" value="AOP50302.1"/>
    <property type="molecule type" value="Genomic_DNA"/>
</dbReference>
<dbReference type="InterPro" id="IPR018584">
    <property type="entry name" value="GT87"/>
</dbReference>
<feature type="transmembrane region" description="Helical" evidence="9">
    <location>
        <begin position="28"/>
        <end position="46"/>
    </location>
</feature>
<proteinExistence type="inferred from homology"/>